<dbReference type="OrthoDB" id="9813383at2"/>
<dbReference type="RefSeq" id="WP_045026379.1">
    <property type="nucleotide sequence ID" value="NZ_JRHC01000001.1"/>
</dbReference>
<name>A0A0D8JD82_9BACT</name>
<dbReference type="PANTHER" id="PTHR42695:SF5">
    <property type="entry name" value="GLUTAMINE AMIDOTRANSFERASE YLR126C-RELATED"/>
    <property type="match status" value="1"/>
</dbReference>
<accession>A0A0D8JD82</accession>
<dbReference type="SUPFAM" id="SSF52317">
    <property type="entry name" value="Class I glutamine amidotransferase-like"/>
    <property type="match status" value="1"/>
</dbReference>
<dbReference type="STRING" id="1544798.LH29_05280"/>
<dbReference type="InterPro" id="IPR029062">
    <property type="entry name" value="Class_I_gatase-like"/>
</dbReference>
<dbReference type="PANTHER" id="PTHR42695">
    <property type="entry name" value="GLUTAMINE AMIDOTRANSFERASE YLR126C-RELATED"/>
    <property type="match status" value="1"/>
</dbReference>
<dbReference type="EMBL" id="JRHC01000001">
    <property type="protein sequence ID" value="KJF44852.1"/>
    <property type="molecule type" value="Genomic_DNA"/>
</dbReference>
<comment type="caution">
    <text evidence="2">The sequence shown here is derived from an EMBL/GenBank/DDBJ whole genome shotgun (WGS) entry which is preliminary data.</text>
</comment>
<evidence type="ECO:0000313" key="3">
    <source>
        <dbReference type="Proteomes" id="UP000032544"/>
    </source>
</evidence>
<protein>
    <recommendedName>
        <fullName evidence="1">Glutamine amidotransferase domain-containing protein</fullName>
    </recommendedName>
</protein>
<dbReference type="InterPro" id="IPR044992">
    <property type="entry name" value="ChyE-like"/>
</dbReference>
<evidence type="ECO:0000313" key="2">
    <source>
        <dbReference type="EMBL" id="KJF44852.1"/>
    </source>
</evidence>
<dbReference type="Pfam" id="PF00117">
    <property type="entry name" value="GATase"/>
    <property type="match status" value="1"/>
</dbReference>
<sequence>MAKIVVVNNAEPGIREFAEPIVQIISDAGSTPAFIEYAECPATNLNAFDGIILSGSPQGDDIVEHHAPYFQWIKDFEKPVLGICAGHHVTGYLYGSELLRSQEPESGDFEVEIVKTDPLFNELPQKFTVRQMHNDSITVPNDFELLLTSSTCKNQLMKHKNKPLYTCQFHPEFYNHRLILNFIALCG</sequence>
<keyword evidence="3" id="KW-1185">Reference proteome</keyword>
<evidence type="ECO:0000259" key="1">
    <source>
        <dbReference type="Pfam" id="PF00117"/>
    </source>
</evidence>
<feature type="domain" description="Glutamine amidotransferase" evidence="1">
    <location>
        <begin position="22"/>
        <end position="175"/>
    </location>
</feature>
<dbReference type="InterPro" id="IPR017926">
    <property type="entry name" value="GATASE"/>
</dbReference>
<dbReference type="Gene3D" id="3.40.50.880">
    <property type="match status" value="1"/>
</dbReference>
<gene>
    <name evidence="2" type="ORF">LH29_05280</name>
</gene>
<dbReference type="AlphaFoldDB" id="A0A0D8JD82"/>
<organism evidence="2 3">
    <name type="scientific">Draconibacterium sediminis</name>
    <dbReference type="NCBI Taxonomy" id="1544798"/>
    <lineage>
        <taxon>Bacteria</taxon>
        <taxon>Pseudomonadati</taxon>
        <taxon>Bacteroidota</taxon>
        <taxon>Bacteroidia</taxon>
        <taxon>Marinilabiliales</taxon>
        <taxon>Prolixibacteraceae</taxon>
        <taxon>Draconibacterium</taxon>
    </lineage>
</organism>
<reference evidence="2 3" key="1">
    <citation type="submission" date="2014-09" db="EMBL/GenBank/DDBJ databases">
        <title>Draft Genome Sequence of Draconibacterium sp. JN14CK-3.</title>
        <authorList>
            <person name="Dong C."/>
            <person name="Lai Q."/>
            <person name="Shao Z."/>
        </authorList>
    </citation>
    <scope>NUCLEOTIDE SEQUENCE [LARGE SCALE GENOMIC DNA]</scope>
    <source>
        <strain evidence="2 3">JN14CK-3</strain>
    </source>
</reference>
<proteinExistence type="predicted"/>
<dbReference type="Proteomes" id="UP000032544">
    <property type="component" value="Unassembled WGS sequence"/>
</dbReference>
<dbReference type="GO" id="GO:0005829">
    <property type="term" value="C:cytosol"/>
    <property type="evidence" value="ECO:0007669"/>
    <property type="project" value="TreeGrafter"/>
</dbReference>
<dbReference type="PROSITE" id="PS51273">
    <property type="entry name" value="GATASE_TYPE_1"/>
    <property type="match status" value="1"/>
</dbReference>